<sequence length="44" mass="4711">MIPTIFTGEDDCVAVIAHPHAVHVDELDHALVQAVADAHIRAIV</sequence>
<protein>
    <submittedName>
        <fullName evidence="1">Uncharacterized protein</fullName>
    </submittedName>
</protein>
<comment type="caution">
    <text evidence="1">The sequence shown here is derived from an EMBL/GenBank/DDBJ whole genome shotgun (WGS) entry which is preliminary data.</text>
</comment>
<dbReference type="Proteomes" id="UP000575068">
    <property type="component" value="Unassembled WGS sequence"/>
</dbReference>
<organism evidence="1 2">
    <name type="scientific">Rhizorhapis suberifaciens</name>
    <name type="common">corky root of lettuce</name>
    <dbReference type="NCBI Taxonomy" id="13656"/>
    <lineage>
        <taxon>Bacteria</taxon>
        <taxon>Pseudomonadati</taxon>
        <taxon>Pseudomonadota</taxon>
        <taxon>Alphaproteobacteria</taxon>
        <taxon>Sphingomonadales</taxon>
        <taxon>Sphingomonadaceae</taxon>
        <taxon>Rhizorhapis</taxon>
    </lineage>
</organism>
<dbReference type="AlphaFoldDB" id="A0A840HV31"/>
<evidence type="ECO:0000313" key="2">
    <source>
        <dbReference type="Proteomes" id="UP000575068"/>
    </source>
</evidence>
<accession>A0A840HV31</accession>
<reference evidence="1 2" key="1">
    <citation type="submission" date="2020-08" db="EMBL/GenBank/DDBJ databases">
        <title>Genomic Encyclopedia of Type Strains, Phase IV (KMG-IV): sequencing the most valuable type-strain genomes for metagenomic binning, comparative biology and taxonomic classification.</title>
        <authorList>
            <person name="Goeker M."/>
        </authorList>
    </citation>
    <scope>NUCLEOTIDE SEQUENCE [LARGE SCALE GENOMIC DNA]</scope>
    <source>
        <strain evidence="1 2">DSM 7465</strain>
    </source>
</reference>
<name>A0A840HV31_9SPHN</name>
<keyword evidence="2" id="KW-1185">Reference proteome</keyword>
<evidence type="ECO:0000313" key="1">
    <source>
        <dbReference type="EMBL" id="MBB4641447.1"/>
    </source>
</evidence>
<proteinExistence type="predicted"/>
<gene>
    <name evidence="1" type="ORF">HNQ99_001756</name>
</gene>
<dbReference type="RefSeq" id="WP_281376783.1">
    <property type="nucleotide sequence ID" value="NZ_JACHOV010000006.1"/>
</dbReference>
<dbReference type="EMBL" id="JACHOV010000006">
    <property type="protein sequence ID" value="MBB4641447.1"/>
    <property type="molecule type" value="Genomic_DNA"/>
</dbReference>